<dbReference type="CDD" id="cd02909">
    <property type="entry name" value="cupin_pirin_N"/>
    <property type="match status" value="1"/>
</dbReference>
<dbReference type="InterPro" id="IPR012093">
    <property type="entry name" value="Pirin"/>
</dbReference>
<reference evidence="4" key="1">
    <citation type="submission" date="2013-08" db="EMBL/GenBank/DDBJ databases">
        <authorList>
            <person name="Mendez C."/>
            <person name="Richter M."/>
            <person name="Ferrer M."/>
            <person name="Sanchez J."/>
        </authorList>
    </citation>
    <scope>NUCLEOTIDE SEQUENCE</scope>
</reference>
<sequence length="294" mass="32170">MSVGPSVEGMAREARTVTEVIEGIPTIEGAGVRLNRVFGHAQDHRFDPFLLLDHFRSSQPSDYVAGFPWHPHRGIETVTYMLDGRVEHTDSLGNQGNIQGGDLQWMSASSGILHQEMPQPKEGILEGLQLWVNLPAKLKMAVPAYRDLRALHVPHVRTAEGGRVRVVAGTFQGRAGLVQGIPVDPTYLDVQLPAEAPWEIGTPRGYTSFVYVLGGAGLFGGEPSRGIHRGQAALFGPGEVVQALAGGEGARFLFISGRPLREPVAWYGPIVMNTQEQLLEALRDLRHGRFIRHQ</sequence>
<organism evidence="4">
    <name type="scientific">mine drainage metagenome</name>
    <dbReference type="NCBI Taxonomy" id="410659"/>
    <lineage>
        <taxon>unclassified sequences</taxon>
        <taxon>metagenomes</taxon>
        <taxon>ecological metagenomes</taxon>
    </lineage>
</organism>
<dbReference type="CDD" id="cd02247">
    <property type="entry name" value="cupin_pirin_C"/>
    <property type="match status" value="1"/>
</dbReference>
<dbReference type="AlphaFoldDB" id="T0ZPU3"/>
<dbReference type="InterPro" id="IPR003829">
    <property type="entry name" value="Pirin_N_dom"/>
</dbReference>
<protein>
    <submittedName>
        <fullName evidence="4">Pirin domain-containing protein</fullName>
    </submittedName>
</protein>
<dbReference type="Pfam" id="PF05726">
    <property type="entry name" value="Pirin_C"/>
    <property type="match status" value="1"/>
</dbReference>
<dbReference type="PIRSF" id="PIRSF006232">
    <property type="entry name" value="Pirin"/>
    <property type="match status" value="1"/>
</dbReference>
<dbReference type="InterPro" id="IPR008778">
    <property type="entry name" value="Pirin_C_dom"/>
</dbReference>
<dbReference type="InterPro" id="IPR014710">
    <property type="entry name" value="RmlC-like_jellyroll"/>
</dbReference>
<proteinExistence type="inferred from homology"/>
<dbReference type="PANTHER" id="PTHR13903:SF8">
    <property type="entry name" value="PIRIN"/>
    <property type="match status" value="1"/>
</dbReference>
<evidence type="ECO:0000256" key="1">
    <source>
        <dbReference type="ARBA" id="ARBA00008416"/>
    </source>
</evidence>
<reference evidence="4" key="2">
    <citation type="journal article" date="2014" name="ISME J.">
        <title>Microbial stratification in low pH oxic and suboxic macroscopic growths along an acid mine drainage.</title>
        <authorList>
            <person name="Mendez-Garcia C."/>
            <person name="Mesa V."/>
            <person name="Sprenger R.R."/>
            <person name="Richter M."/>
            <person name="Diez M.S."/>
            <person name="Solano J."/>
            <person name="Bargiela R."/>
            <person name="Golyshina O.V."/>
            <person name="Manteca A."/>
            <person name="Ramos J.L."/>
            <person name="Gallego J.R."/>
            <person name="Llorente I."/>
            <person name="Martins Dos Santos V.A."/>
            <person name="Jensen O.N."/>
            <person name="Pelaez A.I."/>
            <person name="Sanchez J."/>
            <person name="Ferrer M."/>
        </authorList>
    </citation>
    <scope>NUCLEOTIDE SEQUENCE</scope>
</reference>
<comment type="caution">
    <text evidence="4">The sequence shown here is derived from an EMBL/GenBank/DDBJ whole genome shotgun (WGS) entry which is preliminary data.</text>
</comment>
<gene>
    <name evidence="4" type="ORF">B1B_17965</name>
</gene>
<feature type="domain" description="Pirin N-terminal" evidence="2">
    <location>
        <begin position="32"/>
        <end position="132"/>
    </location>
</feature>
<comment type="similarity">
    <text evidence="1">Belongs to the pirin family.</text>
</comment>
<name>T0ZPU3_9ZZZZ</name>
<evidence type="ECO:0000259" key="3">
    <source>
        <dbReference type="Pfam" id="PF05726"/>
    </source>
</evidence>
<feature type="domain" description="Pirin C-terminal" evidence="3">
    <location>
        <begin position="187"/>
        <end position="290"/>
    </location>
</feature>
<accession>T0ZPU3</accession>
<dbReference type="SUPFAM" id="SSF51182">
    <property type="entry name" value="RmlC-like cupins"/>
    <property type="match status" value="1"/>
</dbReference>
<dbReference type="PANTHER" id="PTHR13903">
    <property type="entry name" value="PIRIN-RELATED"/>
    <property type="match status" value="1"/>
</dbReference>
<evidence type="ECO:0000313" key="4">
    <source>
        <dbReference type="EMBL" id="EQD31830.1"/>
    </source>
</evidence>
<feature type="non-terminal residue" evidence="4">
    <location>
        <position position="294"/>
    </location>
</feature>
<evidence type="ECO:0000259" key="2">
    <source>
        <dbReference type="Pfam" id="PF02678"/>
    </source>
</evidence>
<dbReference type="EMBL" id="AUZY01012013">
    <property type="protein sequence ID" value="EQD31830.1"/>
    <property type="molecule type" value="Genomic_DNA"/>
</dbReference>
<dbReference type="Gene3D" id="2.60.120.10">
    <property type="entry name" value="Jelly Rolls"/>
    <property type="match status" value="2"/>
</dbReference>
<dbReference type="InterPro" id="IPR011051">
    <property type="entry name" value="RmlC_Cupin_sf"/>
</dbReference>
<dbReference type="Pfam" id="PF02678">
    <property type="entry name" value="Pirin"/>
    <property type="match status" value="1"/>
</dbReference>